<protein>
    <submittedName>
        <fullName evidence="1">Uncharacterized protein</fullName>
    </submittedName>
</protein>
<dbReference type="AlphaFoldDB" id="A0A1X6WSL6"/>
<reference evidence="1 2" key="1">
    <citation type="submission" date="2017-02" db="EMBL/GenBank/DDBJ databases">
        <authorList>
            <person name="Peterson S.W."/>
        </authorList>
    </citation>
    <scope>NUCLEOTIDE SEQUENCE [LARGE SCALE GENOMIC DNA]</scope>
    <source>
        <strain evidence="1 2">CIP104813</strain>
    </source>
</reference>
<evidence type="ECO:0000313" key="1">
    <source>
        <dbReference type="EMBL" id="SLM87705.1"/>
    </source>
</evidence>
<name>A0A1X6WSL6_9MICO</name>
<sequence length="133" mass="13587">MGGLIAWLAGCAPRRQRIDTEAVQAELQAAADGCAGYVKGRVQVQDSGQVGTVIGGVLTVTGTGREEVAAAFSEVLEAITARWIAMDDAPVADVRVEARSTADPSLALTTAEAVAAGGGATVTTDDLRERFGL</sequence>
<organism evidence="1 2">
    <name type="scientific">Brachybacterium nesterenkovii</name>
    <dbReference type="NCBI Taxonomy" id="47847"/>
    <lineage>
        <taxon>Bacteria</taxon>
        <taxon>Bacillati</taxon>
        <taxon>Actinomycetota</taxon>
        <taxon>Actinomycetes</taxon>
        <taxon>Micrococcales</taxon>
        <taxon>Dermabacteraceae</taxon>
        <taxon>Brachybacterium</taxon>
    </lineage>
</organism>
<dbReference type="Proteomes" id="UP000195981">
    <property type="component" value="Unassembled WGS sequence"/>
</dbReference>
<evidence type="ECO:0000313" key="2">
    <source>
        <dbReference type="Proteomes" id="UP000195981"/>
    </source>
</evidence>
<keyword evidence="2" id="KW-1185">Reference proteome</keyword>
<proteinExistence type="predicted"/>
<dbReference type="EMBL" id="FWFG01000001">
    <property type="protein sequence ID" value="SLM87705.1"/>
    <property type="molecule type" value="Genomic_DNA"/>
</dbReference>
<gene>
    <name evidence="1" type="ORF">FM110_00145</name>
</gene>
<accession>A0A1X6WSL6</accession>